<protein>
    <recommendedName>
        <fullName evidence="4">Cytochrome C oxidase subunit IV</fullName>
    </recommendedName>
</protein>
<proteinExistence type="predicted"/>
<organism evidence="2 3">
    <name type="scientific">Fontibacter flavus</name>
    <dbReference type="NCBI Taxonomy" id="654838"/>
    <lineage>
        <taxon>Bacteria</taxon>
        <taxon>Pseudomonadati</taxon>
        <taxon>Bacteroidota</taxon>
        <taxon>Cytophagia</taxon>
        <taxon>Cytophagales</taxon>
        <taxon>Cyclobacteriaceae</taxon>
        <taxon>Fontibacter</taxon>
    </lineage>
</organism>
<accession>A0ABV6FTP1</accession>
<gene>
    <name evidence="2" type="ORF">ACFFIP_11155</name>
</gene>
<keyword evidence="1" id="KW-0812">Transmembrane</keyword>
<reference evidence="2 3" key="1">
    <citation type="submission" date="2024-09" db="EMBL/GenBank/DDBJ databases">
        <authorList>
            <person name="Sun Q."/>
            <person name="Mori K."/>
        </authorList>
    </citation>
    <scope>NUCLEOTIDE SEQUENCE [LARGE SCALE GENOMIC DNA]</scope>
    <source>
        <strain evidence="2 3">CCM 7650</strain>
    </source>
</reference>
<dbReference type="Proteomes" id="UP001589797">
    <property type="component" value="Unassembled WGS sequence"/>
</dbReference>
<keyword evidence="1" id="KW-1133">Transmembrane helix</keyword>
<keyword evidence="3" id="KW-1185">Reference proteome</keyword>
<name>A0ABV6FTP1_9BACT</name>
<evidence type="ECO:0008006" key="4">
    <source>
        <dbReference type="Google" id="ProtNLM"/>
    </source>
</evidence>
<comment type="caution">
    <text evidence="2">The sequence shown here is derived from an EMBL/GenBank/DDBJ whole genome shotgun (WGS) entry which is preliminary data.</text>
</comment>
<feature type="transmembrane region" description="Helical" evidence="1">
    <location>
        <begin position="80"/>
        <end position="103"/>
    </location>
</feature>
<evidence type="ECO:0000256" key="1">
    <source>
        <dbReference type="SAM" id="Phobius"/>
    </source>
</evidence>
<evidence type="ECO:0000313" key="2">
    <source>
        <dbReference type="EMBL" id="MFC0263241.1"/>
    </source>
</evidence>
<dbReference type="RefSeq" id="WP_382387717.1">
    <property type="nucleotide sequence ID" value="NZ_JBHLWI010000030.1"/>
</dbReference>
<keyword evidence="1" id="KW-0472">Membrane</keyword>
<sequence length="107" mass="12063">MRPLGMDKGLKQNLFLSILALSSLVISLFVLFPFAMSAEEEGFSKLISSILFYLLQLLSFIMTFLIIGKSMILIQLKQNHGYIGLLIGLLLVLVFVFEAAWLIRKIP</sequence>
<dbReference type="EMBL" id="JBHLWI010000030">
    <property type="protein sequence ID" value="MFC0263241.1"/>
    <property type="molecule type" value="Genomic_DNA"/>
</dbReference>
<feature type="transmembrane region" description="Helical" evidence="1">
    <location>
        <begin position="47"/>
        <end position="68"/>
    </location>
</feature>
<evidence type="ECO:0000313" key="3">
    <source>
        <dbReference type="Proteomes" id="UP001589797"/>
    </source>
</evidence>